<keyword evidence="2" id="KW-0663">Pyridoxal phosphate</keyword>
<name>A0A0M2PZR5_PROHO</name>
<dbReference type="InterPro" id="IPR051446">
    <property type="entry name" value="HTH_trans_reg/aminotransferase"/>
</dbReference>
<organism evidence="7 8">
    <name type="scientific">Prochlorothrix hollandica PCC 9006 = CALU 1027</name>
    <dbReference type="NCBI Taxonomy" id="317619"/>
    <lineage>
        <taxon>Bacteria</taxon>
        <taxon>Bacillati</taxon>
        <taxon>Cyanobacteriota</taxon>
        <taxon>Cyanophyceae</taxon>
        <taxon>Prochlorotrichales</taxon>
        <taxon>Prochlorotrichaceae</taxon>
        <taxon>Prochlorothrix</taxon>
    </lineage>
</organism>
<dbReference type="STRING" id="317619.GCA_000332315_00516"/>
<dbReference type="Pfam" id="PF00155">
    <property type="entry name" value="Aminotran_1_2"/>
    <property type="match status" value="1"/>
</dbReference>
<dbReference type="GO" id="GO:0003700">
    <property type="term" value="F:DNA-binding transcription factor activity"/>
    <property type="evidence" value="ECO:0007669"/>
    <property type="project" value="InterPro"/>
</dbReference>
<dbReference type="RefSeq" id="WP_017711184.1">
    <property type="nucleotide sequence ID" value="NZ_KB235933.1"/>
</dbReference>
<comment type="caution">
    <text evidence="7">The sequence shown here is derived from an EMBL/GenBank/DDBJ whole genome shotgun (WGS) entry which is preliminary data.</text>
</comment>
<keyword evidence="4" id="KW-0238">DNA-binding</keyword>
<dbReference type="Proteomes" id="UP000034681">
    <property type="component" value="Unassembled WGS sequence"/>
</dbReference>
<evidence type="ECO:0000256" key="5">
    <source>
        <dbReference type="ARBA" id="ARBA00023163"/>
    </source>
</evidence>
<evidence type="ECO:0000256" key="2">
    <source>
        <dbReference type="ARBA" id="ARBA00022898"/>
    </source>
</evidence>
<dbReference type="InterPro" id="IPR015424">
    <property type="entry name" value="PyrdxlP-dep_Trfase"/>
</dbReference>
<dbReference type="InterPro" id="IPR015422">
    <property type="entry name" value="PyrdxlP-dep_Trfase_small"/>
</dbReference>
<comment type="similarity">
    <text evidence="1">In the C-terminal section; belongs to the class-I pyridoxal-phosphate-dependent aminotransferase family.</text>
</comment>
<evidence type="ECO:0000256" key="4">
    <source>
        <dbReference type="ARBA" id="ARBA00023125"/>
    </source>
</evidence>
<sequence length="482" mass="53217">MNLTPIALHPQQVLYEQVAERLQALIHDRTLQPGDRLPSVRKLREQLSISTSTVLEAYRLLEDRGLILARPQSGYYVKATALSLPQEPTVTQPPRHACAIDISLAFQVMNAMRDRQLIQLGAAIPALDLMPLAKLNRLTGKVLRDNPTLSHGYGSPLGCDVLQAELAKRMLDAGCSLSPEQLVITNGTNEAIYFALQALTQPGDTIAIESPTYFAMLEAMKALQLKALALPTHPRTGLSLEHLETALQQKQVQACLVVSNFSNPLGSCMDDVKKKSLVALLNYYDIPLIEDDVYGELYFGGTRPKAIKAFDTEQRVLYCSSVSKILSPGLRVGWCAGGRYHRRVSQMKSIVNQCTATPNQLTVAAFLAHGGCDRHLRHLRQAYHQQMNRMIQAVCDYFPPETCVTRPQGGHVLWLEMPAGFDALALYHAALSHNISIAPGIIFSPSGRYYQNCFRLNTALPWSPALDQAMATLGQLAKNQLP</sequence>
<evidence type="ECO:0000256" key="1">
    <source>
        <dbReference type="ARBA" id="ARBA00005384"/>
    </source>
</evidence>
<dbReference type="InterPro" id="IPR036390">
    <property type="entry name" value="WH_DNA-bd_sf"/>
</dbReference>
<dbReference type="SUPFAM" id="SSF53383">
    <property type="entry name" value="PLP-dependent transferases"/>
    <property type="match status" value="1"/>
</dbReference>
<dbReference type="PROSITE" id="PS50949">
    <property type="entry name" value="HTH_GNTR"/>
    <property type="match status" value="1"/>
</dbReference>
<evidence type="ECO:0000313" key="8">
    <source>
        <dbReference type="Proteomes" id="UP000034681"/>
    </source>
</evidence>
<reference evidence="7" key="1">
    <citation type="submission" date="2012-04" db="EMBL/GenBank/DDBJ databases">
        <authorList>
            <person name="Borisov I.G."/>
            <person name="Ivanikova N.V."/>
            <person name="Pinevich A.V."/>
        </authorList>
    </citation>
    <scope>NUCLEOTIDE SEQUENCE</scope>
    <source>
        <strain evidence="7">CALU 1027</strain>
    </source>
</reference>
<keyword evidence="5" id="KW-0804">Transcription</keyword>
<dbReference type="GO" id="GO:0003677">
    <property type="term" value="F:DNA binding"/>
    <property type="evidence" value="ECO:0007669"/>
    <property type="project" value="UniProtKB-KW"/>
</dbReference>
<accession>A0A0M2PZR5</accession>
<dbReference type="SUPFAM" id="SSF46785">
    <property type="entry name" value="Winged helix' DNA-binding domain"/>
    <property type="match status" value="1"/>
</dbReference>
<dbReference type="AlphaFoldDB" id="A0A0M2PZR5"/>
<dbReference type="GO" id="GO:0030170">
    <property type="term" value="F:pyridoxal phosphate binding"/>
    <property type="evidence" value="ECO:0007669"/>
    <property type="project" value="InterPro"/>
</dbReference>
<dbReference type="PANTHER" id="PTHR46577:SF2">
    <property type="entry name" value="TRANSCRIPTIONAL REGULATORY PROTEIN"/>
    <property type="match status" value="1"/>
</dbReference>
<dbReference type="eggNOG" id="COG1167">
    <property type="taxonomic scope" value="Bacteria"/>
</dbReference>
<dbReference type="EMBL" id="AJTX02000004">
    <property type="protein sequence ID" value="KKI99871.1"/>
    <property type="molecule type" value="Genomic_DNA"/>
</dbReference>
<dbReference type="SMART" id="SM00345">
    <property type="entry name" value="HTH_GNTR"/>
    <property type="match status" value="1"/>
</dbReference>
<dbReference type="CDD" id="cd00609">
    <property type="entry name" value="AAT_like"/>
    <property type="match status" value="1"/>
</dbReference>
<evidence type="ECO:0000256" key="3">
    <source>
        <dbReference type="ARBA" id="ARBA00023015"/>
    </source>
</evidence>
<dbReference type="Gene3D" id="3.40.640.10">
    <property type="entry name" value="Type I PLP-dependent aspartate aminotransferase-like (Major domain)"/>
    <property type="match status" value="1"/>
</dbReference>
<proteinExistence type="inferred from homology"/>
<keyword evidence="8" id="KW-1185">Reference proteome</keyword>
<dbReference type="Pfam" id="PF00392">
    <property type="entry name" value="GntR"/>
    <property type="match status" value="1"/>
</dbReference>
<evidence type="ECO:0000313" key="7">
    <source>
        <dbReference type="EMBL" id="KKI99871.1"/>
    </source>
</evidence>
<dbReference type="Gene3D" id="1.10.10.10">
    <property type="entry name" value="Winged helix-like DNA-binding domain superfamily/Winged helix DNA-binding domain"/>
    <property type="match status" value="1"/>
</dbReference>
<dbReference type="InterPro" id="IPR000524">
    <property type="entry name" value="Tscrpt_reg_HTH_GntR"/>
</dbReference>
<dbReference type="InterPro" id="IPR015421">
    <property type="entry name" value="PyrdxlP-dep_Trfase_major"/>
</dbReference>
<dbReference type="OrthoDB" id="9802328at2"/>
<dbReference type="Gene3D" id="3.90.1150.10">
    <property type="entry name" value="Aspartate Aminotransferase, domain 1"/>
    <property type="match status" value="1"/>
</dbReference>
<gene>
    <name evidence="7" type="ORF">PROH_08575</name>
</gene>
<dbReference type="CDD" id="cd07377">
    <property type="entry name" value="WHTH_GntR"/>
    <property type="match status" value="1"/>
</dbReference>
<evidence type="ECO:0000259" key="6">
    <source>
        <dbReference type="PROSITE" id="PS50949"/>
    </source>
</evidence>
<feature type="domain" description="HTH gntR-type" evidence="6">
    <location>
        <begin position="12"/>
        <end position="80"/>
    </location>
</feature>
<dbReference type="InterPro" id="IPR036388">
    <property type="entry name" value="WH-like_DNA-bd_sf"/>
</dbReference>
<dbReference type="PANTHER" id="PTHR46577">
    <property type="entry name" value="HTH-TYPE TRANSCRIPTIONAL REGULATORY PROTEIN GABR"/>
    <property type="match status" value="1"/>
</dbReference>
<dbReference type="InterPro" id="IPR004839">
    <property type="entry name" value="Aminotransferase_I/II_large"/>
</dbReference>
<protein>
    <submittedName>
        <fullName evidence="7">GntR family transcriptional regulator</fullName>
    </submittedName>
</protein>
<keyword evidence="3" id="KW-0805">Transcription regulation</keyword>